<evidence type="ECO:0000313" key="9">
    <source>
        <dbReference type="Proteomes" id="UP000035068"/>
    </source>
</evidence>
<dbReference type="GO" id="GO:0005886">
    <property type="term" value="C:plasma membrane"/>
    <property type="evidence" value="ECO:0007669"/>
    <property type="project" value="UniProtKB-SubCell"/>
</dbReference>
<accession>A0A0C2DRS2</accession>
<protein>
    <recommendedName>
        <fullName evidence="5">NADH-quinone oxidoreductase subunit N</fullName>
        <ecNumber evidence="5">7.1.1.-</ecNumber>
    </recommendedName>
    <alternativeName>
        <fullName evidence="5">NADH dehydrogenase I subunit N</fullName>
    </alternativeName>
    <alternativeName>
        <fullName evidence="5">NDH-1 subunit N</fullName>
    </alternativeName>
</protein>
<dbReference type="GO" id="GO:0048038">
    <property type="term" value="F:quinone binding"/>
    <property type="evidence" value="ECO:0007669"/>
    <property type="project" value="UniProtKB-KW"/>
</dbReference>
<keyword evidence="2 5" id="KW-0812">Transmembrane</keyword>
<comment type="subunit">
    <text evidence="5">NDH-1 is composed of 14 different subunits. Subunits NuoA, H, J, K, L, M, N constitute the membrane sector of the complex.</text>
</comment>
<evidence type="ECO:0000256" key="1">
    <source>
        <dbReference type="ARBA" id="ARBA00004127"/>
    </source>
</evidence>
<dbReference type="RefSeq" id="WP_040100097.1">
    <property type="nucleotide sequence ID" value="NZ_JWJD01000005.1"/>
</dbReference>
<evidence type="ECO:0000256" key="4">
    <source>
        <dbReference type="ARBA" id="ARBA00023136"/>
    </source>
</evidence>
<feature type="transmembrane region" description="Helical" evidence="5">
    <location>
        <begin position="68"/>
        <end position="87"/>
    </location>
</feature>
<keyword evidence="5" id="KW-0520">NAD</keyword>
<feature type="transmembrane region" description="Helical" evidence="5">
    <location>
        <begin position="442"/>
        <end position="463"/>
    </location>
</feature>
<comment type="subcellular location">
    <subcellularLocation>
        <location evidence="5">Cell membrane</location>
        <topology evidence="5">Multi-pass membrane protein</topology>
    </subcellularLocation>
    <subcellularLocation>
        <location evidence="1">Endomembrane system</location>
        <topology evidence="1">Multi-pass membrane protein</topology>
    </subcellularLocation>
    <subcellularLocation>
        <location evidence="6">Membrane</location>
        <topology evidence="6">Multi-pass membrane protein</topology>
    </subcellularLocation>
</comment>
<dbReference type="EMBL" id="JWJD01000005">
    <property type="protein sequence ID" value="KIH76139.1"/>
    <property type="molecule type" value="Genomic_DNA"/>
</dbReference>
<comment type="catalytic activity">
    <reaction evidence="5">
        <text>a quinone + NADH + 5 H(+)(in) = a quinol + NAD(+) + 4 H(+)(out)</text>
        <dbReference type="Rhea" id="RHEA:57888"/>
        <dbReference type="ChEBI" id="CHEBI:15378"/>
        <dbReference type="ChEBI" id="CHEBI:24646"/>
        <dbReference type="ChEBI" id="CHEBI:57540"/>
        <dbReference type="ChEBI" id="CHEBI:57945"/>
        <dbReference type="ChEBI" id="CHEBI:132124"/>
    </reaction>
</comment>
<evidence type="ECO:0000256" key="5">
    <source>
        <dbReference type="HAMAP-Rule" id="MF_00445"/>
    </source>
</evidence>
<feature type="transmembrane region" description="Helical" evidence="5">
    <location>
        <begin position="320"/>
        <end position="341"/>
    </location>
</feature>
<gene>
    <name evidence="5" type="primary">nuoN</name>
    <name evidence="8" type="ORF">GFER_13020</name>
</gene>
<keyword evidence="9" id="KW-1185">Reference proteome</keyword>
<dbReference type="GO" id="GO:0042773">
    <property type="term" value="P:ATP synthesis coupled electron transport"/>
    <property type="evidence" value="ECO:0007669"/>
    <property type="project" value="InterPro"/>
</dbReference>
<feature type="domain" description="NADH:quinone oxidoreductase/Mrp antiporter transmembrane" evidence="7">
    <location>
        <begin position="119"/>
        <end position="413"/>
    </location>
</feature>
<dbReference type="InterPro" id="IPR010096">
    <property type="entry name" value="NADH-Q_OxRdtase_suN/2"/>
</dbReference>
<proteinExistence type="inferred from homology"/>
<keyword evidence="5" id="KW-1278">Translocase</keyword>
<keyword evidence="5" id="KW-0813">Transport</keyword>
<comment type="similarity">
    <text evidence="5">Belongs to the complex I subunit 2 family.</text>
</comment>
<sequence length="471" mass="49231">MTWNDVIALLPILILALGSAALLMLGAWWPRHRALMGLGSLVALAAAVAAVCLTSPVAEVSALFGTGAYARFFTVLWSLVAALTLILSRRYGAQRGFSGGEYTALVLFAATGMALLSSATSLVGLFLGLEAFTLVLYILIAFHREDERGAEAGLKYLVMGAVATGFLAFGIALLYTSTGTFHLPEALAGLDPASGMRPVALLGWAMLLVAIGFKLSLAPFHLWTPDVYQGAPAPIAGLLATGAKGAVFAALLTLGAGVGPGWDDLRPLLWSLCALSMLVGTLCALRQDNLKRLLAYAAVVHMGYLLMALLADSSAGRTAVVFYLCAYTAMNLGVFALISSWSTAAGEPQQLEDYRGLGYRYPLRGAALTVFLLALAGIPPTAGFMGKFAIFVAALDAGLIILAICGVIASLISVYYYLRVVVVLFMSTGEGANLGFCGREESLVIAFCVAATLVLGLFPGPLLELIGSLIS</sequence>
<keyword evidence="3 5" id="KW-1133">Transmembrane helix</keyword>
<organism evidence="8 9">
    <name type="scientific">Geoalkalibacter ferrihydriticus DSM 17813</name>
    <dbReference type="NCBI Taxonomy" id="1121915"/>
    <lineage>
        <taxon>Bacteria</taxon>
        <taxon>Pseudomonadati</taxon>
        <taxon>Thermodesulfobacteriota</taxon>
        <taxon>Desulfuromonadia</taxon>
        <taxon>Desulfuromonadales</taxon>
        <taxon>Geoalkalibacteraceae</taxon>
        <taxon>Geoalkalibacter</taxon>
    </lineage>
</organism>
<comment type="function">
    <text evidence="5">NDH-1 shuttles electrons from NADH, via FMN and iron-sulfur (Fe-S) centers, to quinones in the respiratory chain. The immediate electron acceptor for the enzyme in this species is believed to be ubiquinone. Couples the redox reaction to proton translocation (for every two electrons transferred, four hydrogen ions are translocated across the cytoplasmic membrane), and thus conserves the redox energy in a proton gradient.</text>
</comment>
<dbReference type="HAMAP" id="MF_00445">
    <property type="entry name" value="NDH1_NuoN_1"/>
    <property type="match status" value="1"/>
</dbReference>
<feature type="transmembrane region" description="Helical" evidence="5">
    <location>
        <begin position="99"/>
        <end position="116"/>
    </location>
</feature>
<dbReference type="GO" id="GO:0008137">
    <property type="term" value="F:NADH dehydrogenase (ubiquinone) activity"/>
    <property type="evidence" value="ECO:0007669"/>
    <property type="project" value="InterPro"/>
</dbReference>
<feature type="transmembrane region" description="Helical" evidence="5">
    <location>
        <begin position="35"/>
        <end position="56"/>
    </location>
</feature>
<feature type="transmembrane region" description="Helical" evidence="5">
    <location>
        <begin position="268"/>
        <end position="286"/>
    </location>
</feature>
<feature type="transmembrane region" description="Helical" evidence="5">
    <location>
        <begin position="293"/>
        <end position="314"/>
    </location>
</feature>
<evidence type="ECO:0000256" key="3">
    <source>
        <dbReference type="ARBA" id="ARBA00022989"/>
    </source>
</evidence>
<feature type="transmembrane region" description="Helical" evidence="5">
    <location>
        <begin position="361"/>
        <end position="382"/>
    </location>
</feature>
<dbReference type="EC" id="7.1.1.-" evidence="5"/>
<dbReference type="NCBIfam" id="TIGR01770">
    <property type="entry name" value="NDH_I_N"/>
    <property type="match status" value="1"/>
</dbReference>
<keyword evidence="5" id="KW-0874">Quinone</keyword>
<keyword evidence="4 5" id="KW-0472">Membrane</keyword>
<feature type="transmembrane region" description="Helical" evidence="5">
    <location>
        <begin position="201"/>
        <end position="223"/>
    </location>
</feature>
<evidence type="ECO:0000256" key="2">
    <source>
        <dbReference type="ARBA" id="ARBA00022692"/>
    </source>
</evidence>
<dbReference type="Pfam" id="PF00361">
    <property type="entry name" value="Proton_antipo_M"/>
    <property type="match status" value="1"/>
</dbReference>
<feature type="transmembrane region" description="Helical" evidence="5">
    <location>
        <begin position="235"/>
        <end position="256"/>
    </location>
</feature>
<dbReference type="Proteomes" id="UP000035068">
    <property type="component" value="Unassembled WGS sequence"/>
</dbReference>
<dbReference type="GO" id="GO:0012505">
    <property type="term" value="C:endomembrane system"/>
    <property type="evidence" value="ECO:0007669"/>
    <property type="project" value="UniProtKB-SubCell"/>
</dbReference>
<dbReference type="AlphaFoldDB" id="A0A0C2DRS2"/>
<keyword evidence="5" id="KW-0830">Ubiquinone</keyword>
<dbReference type="GO" id="GO:0050136">
    <property type="term" value="F:NADH dehydrogenase (quinone) (non-electrogenic) activity"/>
    <property type="evidence" value="ECO:0007669"/>
    <property type="project" value="UniProtKB-UniRule"/>
</dbReference>
<feature type="transmembrane region" description="Helical" evidence="5">
    <location>
        <begin position="154"/>
        <end position="175"/>
    </location>
</feature>
<name>A0A0C2DRS2_9BACT</name>
<feature type="transmembrane region" description="Helical" evidence="5">
    <location>
        <begin position="122"/>
        <end position="142"/>
    </location>
</feature>
<evidence type="ECO:0000259" key="7">
    <source>
        <dbReference type="Pfam" id="PF00361"/>
    </source>
</evidence>
<evidence type="ECO:0000313" key="8">
    <source>
        <dbReference type="EMBL" id="KIH76139.1"/>
    </source>
</evidence>
<keyword evidence="5" id="KW-1003">Cell membrane</keyword>
<dbReference type="PANTHER" id="PTHR22773">
    <property type="entry name" value="NADH DEHYDROGENASE"/>
    <property type="match status" value="1"/>
</dbReference>
<evidence type="ECO:0000256" key="6">
    <source>
        <dbReference type="RuleBase" id="RU000320"/>
    </source>
</evidence>
<reference evidence="8 9" key="1">
    <citation type="submission" date="2014-12" db="EMBL/GenBank/DDBJ databases">
        <title>Genomes of Geoalkalibacter ferrihydriticus and Geoalkalibacter subterraneus, two haloalkaliphilic metal-reducing members of the Geobacteraceae.</title>
        <authorList>
            <person name="Badalamenti J.P."/>
            <person name="Torres C.I."/>
            <person name="Krajmalnik-Brown R."/>
            <person name="Bond D.R."/>
        </authorList>
    </citation>
    <scope>NUCLEOTIDE SEQUENCE [LARGE SCALE GENOMIC DNA]</scope>
    <source>
        <strain evidence="8 9">DSM 17813</strain>
    </source>
</reference>
<comment type="caution">
    <text evidence="8">The sequence shown here is derived from an EMBL/GenBank/DDBJ whole genome shotgun (WGS) entry which is preliminary data.</text>
</comment>
<dbReference type="InterPro" id="IPR001750">
    <property type="entry name" value="ND/Mrp_TM"/>
</dbReference>
<feature type="transmembrane region" description="Helical" evidence="5">
    <location>
        <begin position="6"/>
        <end position="28"/>
    </location>
</feature>